<gene>
    <name evidence="2" type="ORF">CRG98_032056</name>
</gene>
<dbReference type="EMBL" id="PGOL01002494">
    <property type="protein sequence ID" value="PKI47562.1"/>
    <property type="molecule type" value="Genomic_DNA"/>
</dbReference>
<proteinExistence type="predicted"/>
<reference evidence="2 3" key="1">
    <citation type="submission" date="2017-11" db="EMBL/GenBank/DDBJ databases">
        <title>De-novo sequencing of pomegranate (Punica granatum L.) genome.</title>
        <authorList>
            <person name="Akparov Z."/>
            <person name="Amiraslanov A."/>
            <person name="Hajiyeva S."/>
            <person name="Abbasov M."/>
            <person name="Kaur K."/>
            <person name="Hamwieh A."/>
            <person name="Solovyev V."/>
            <person name="Salamov A."/>
            <person name="Braich B."/>
            <person name="Kosarev P."/>
            <person name="Mahmoud A."/>
            <person name="Hajiyev E."/>
            <person name="Babayeva S."/>
            <person name="Izzatullayeva V."/>
            <person name="Mammadov A."/>
            <person name="Mammadov A."/>
            <person name="Sharifova S."/>
            <person name="Ojaghi J."/>
            <person name="Eynullazada K."/>
            <person name="Bayramov B."/>
            <person name="Abdulazimova A."/>
            <person name="Shahmuradov I."/>
        </authorList>
    </citation>
    <scope>NUCLEOTIDE SEQUENCE [LARGE SCALE GENOMIC DNA]</scope>
    <source>
        <strain evidence="3">cv. AG2017</strain>
        <tissue evidence="2">Leaf</tissue>
    </source>
</reference>
<dbReference type="AlphaFoldDB" id="A0A2I0IU86"/>
<feature type="compositionally biased region" description="Basic and acidic residues" evidence="1">
    <location>
        <begin position="75"/>
        <end position="90"/>
    </location>
</feature>
<evidence type="ECO:0000256" key="1">
    <source>
        <dbReference type="SAM" id="MobiDB-lite"/>
    </source>
</evidence>
<dbReference type="Proteomes" id="UP000233551">
    <property type="component" value="Unassembled WGS sequence"/>
</dbReference>
<accession>A0A2I0IU86</accession>
<sequence length="141" mass="16179">MATHSQARPHTFPLGRWTLLGRKIRPCEYAGPDETKFSPVKIDPDFALAQPLLILPPTSFFKPRTKKKRKKKGRREILDEDQRRNVKEEPLDPGECGPLAGEEEKEMAVVLSLKRAECGLEKFPLKYDDLWVIKGPFGFMM</sequence>
<comment type="caution">
    <text evidence="2">The sequence shown here is derived from an EMBL/GenBank/DDBJ whole genome shotgun (WGS) entry which is preliminary data.</text>
</comment>
<keyword evidence="3" id="KW-1185">Reference proteome</keyword>
<evidence type="ECO:0000313" key="2">
    <source>
        <dbReference type="EMBL" id="PKI47562.1"/>
    </source>
</evidence>
<organism evidence="2 3">
    <name type="scientific">Punica granatum</name>
    <name type="common">Pomegranate</name>
    <dbReference type="NCBI Taxonomy" id="22663"/>
    <lineage>
        <taxon>Eukaryota</taxon>
        <taxon>Viridiplantae</taxon>
        <taxon>Streptophyta</taxon>
        <taxon>Embryophyta</taxon>
        <taxon>Tracheophyta</taxon>
        <taxon>Spermatophyta</taxon>
        <taxon>Magnoliopsida</taxon>
        <taxon>eudicotyledons</taxon>
        <taxon>Gunneridae</taxon>
        <taxon>Pentapetalae</taxon>
        <taxon>rosids</taxon>
        <taxon>malvids</taxon>
        <taxon>Myrtales</taxon>
        <taxon>Lythraceae</taxon>
        <taxon>Punica</taxon>
    </lineage>
</organism>
<feature type="region of interest" description="Disordered" evidence="1">
    <location>
        <begin position="61"/>
        <end position="99"/>
    </location>
</feature>
<protein>
    <submittedName>
        <fullName evidence="2">Uncharacterized protein</fullName>
    </submittedName>
</protein>
<feature type="compositionally biased region" description="Basic residues" evidence="1">
    <location>
        <begin position="63"/>
        <end position="74"/>
    </location>
</feature>
<evidence type="ECO:0000313" key="3">
    <source>
        <dbReference type="Proteomes" id="UP000233551"/>
    </source>
</evidence>
<name>A0A2I0IU86_PUNGR</name>